<accession>A0ABV3R3Y5</accession>
<keyword evidence="3" id="KW-0378">Hydrolase</keyword>
<evidence type="ECO:0000256" key="5">
    <source>
        <dbReference type="ARBA" id="ARBA00024029"/>
    </source>
</evidence>
<evidence type="ECO:0000256" key="3">
    <source>
        <dbReference type="ARBA" id="ARBA00022801"/>
    </source>
</evidence>
<proteinExistence type="inferred from homology"/>
<comment type="cofactor">
    <cofactor evidence="1">
        <name>Zn(2+)</name>
        <dbReference type="ChEBI" id="CHEBI:29105"/>
    </cofactor>
</comment>
<keyword evidence="7" id="KW-1185">Reference proteome</keyword>
<gene>
    <name evidence="6" type="ORF">ABUE31_17965</name>
</gene>
<dbReference type="SUPFAM" id="SSF102215">
    <property type="entry name" value="Creatininase"/>
    <property type="match status" value="1"/>
</dbReference>
<keyword evidence="4" id="KW-0862">Zinc</keyword>
<name>A0ABV3R3Y5_9HYPH</name>
<dbReference type="EMBL" id="JBFOCI010000006">
    <property type="protein sequence ID" value="MEW9807878.1"/>
    <property type="molecule type" value="Genomic_DNA"/>
</dbReference>
<keyword evidence="2" id="KW-0479">Metal-binding</keyword>
<dbReference type="Pfam" id="PF02633">
    <property type="entry name" value="Creatininase"/>
    <property type="match status" value="1"/>
</dbReference>
<reference evidence="6 7" key="1">
    <citation type="submission" date="2024-06" db="EMBL/GenBank/DDBJ databases">
        <authorList>
            <person name="Tuo L."/>
        </authorList>
    </citation>
    <scope>NUCLEOTIDE SEQUENCE [LARGE SCALE GENOMIC DNA]</scope>
    <source>
        <strain evidence="6 7">ZMM04-5</strain>
    </source>
</reference>
<evidence type="ECO:0000256" key="4">
    <source>
        <dbReference type="ARBA" id="ARBA00022833"/>
    </source>
</evidence>
<organism evidence="6 7">
    <name type="scientific">Mesorhizobium marinum</name>
    <dbReference type="NCBI Taxonomy" id="3228790"/>
    <lineage>
        <taxon>Bacteria</taxon>
        <taxon>Pseudomonadati</taxon>
        <taxon>Pseudomonadota</taxon>
        <taxon>Alphaproteobacteria</taxon>
        <taxon>Hyphomicrobiales</taxon>
        <taxon>Phyllobacteriaceae</taxon>
        <taxon>Mesorhizobium</taxon>
    </lineage>
</organism>
<comment type="caution">
    <text evidence="6">The sequence shown here is derived from an EMBL/GenBank/DDBJ whole genome shotgun (WGS) entry which is preliminary data.</text>
</comment>
<dbReference type="InterPro" id="IPR003785">
    <property type="entry name" value="Creatininase/forma_Hydrolase"/>
</dbReference>
<comment type="similarity">
    <text evidence="5">Belongs to the creatininase superfamily.</text>
</comment>
<protein>
    <submittedName>
        <fullName evidence="6">Creatininase family protein</fullName>
    </submittedName>
</protein>
<dbReference type="PANTHER" id="PTHR35005">
    <property type="entry name" value="3-DEHYDRO-SCYLLO-INOSOSE HYDROLASE"/>
    <property type="match status" value="1"/>
</dbReference>
<evidence type="ECO:0000256" key="2">
    <source>
        <dbReference type="ARBA" id="ARBA00022723"/>
    </source>
</evidence>
<evidence type="ECO:0000313" key="7">
    <source>
        <dbReference type="Proteomes" id="UP001556196"/>
    </source>
</evidence>
<dbReference type="RefSeq" id="WP_367725082.1">
    <property type="nucleotide sequence ID" value="NZ_JBFOCI010000006.1"/>
</dbReference>
<evidence type="ECO:0000313" key="6">
    <source>
        <dbReference type="EMBL" id="MEW9807878.1"/>
    </source>
</evidence>
<dbReference type="Proteomes" id="UP001556196">
    <property type="component" value="Unassembled WGS sequence"/>
</dbReference>
<dbReference type="InterPro" id="IPR024087">
    <property type="entry name" value="Creatininase-like_sf"/>
</dbReference>
<evidence type="ECO:0000256" key="1">
    <source>
        <dbReference type="ARBA" id="ARBA00001947"/>
    </source>
</evidence>
<dbReference type="PANTHER" id="PTHR35005:SF1">
    <property type="entry name" value="2-AMINO-5-FORMYLAMINO-6-RIBOSYLAMINOPYRIMIDIN-4(3H)-ONE 5'-MONOPHOSPHATE DEFORMYLASE"/>
    <property type="match status" value="1"/>
</dbReference>
<sequence>MTVEAKYLSRDAFAERIARFPAVILPLGATEQHGYHLPLGVDIILAEALAVRVAEATGATVMPAMPFGYSWVWRDAPGSVTVESRTLEDVIVQIAESLARQGVRHVFLVNGHEANGATMKYASRRLWDHAGVKVWRLFYPDLGAVMAKHCESPTWHGIVHACEFETSLMLAVAPHLVDMSKAVREYPERDRGYFQGGRPMGDLSKSGVFGDATLATAEKGEAMLSIFTESMSRALREICAEG</sequence>
<dbReference type="Gene3D" id="3.40.50.10310">
    <property type="entry name" value="Creatininase"/>
    <property type="match status" value="1"/>
</dbReference>